<organism evidence="7 8">
    <name type="scientific">Peptostreptococcus equinus</name>
    <dbReference type="NCBI Taxonomy" id="3003601"/>
    <lineage>
        <taxon>Bacteria</taxon>
        <taxon>Bacillati</taxon>
        <taxon>Bacillota</taxon>
        <taxon>Clostridia</taxon>
        <taxon>Peptostreptococcales</taxon>
        <taxon>Peptostreptococcaceae</taxon>
        <taxon>Peptostreptococcus</taxon>
    </lineage>
</organism>
<evidence type="ECO:0000259" key="6">
    <source>
        <dbReference type="Pfam" id="PF12345"/>
    </source>
</evidence>
<evidence type="ECO:0000259" key="5">
    <source>
        <dbReference type="Pfam" id="PF04055"/>
    </source>
</evidence>
<dbReference type="PANTHER" id="PTHR43728:SF1">
    <property type="entry name" value="FE-S OXIDOREDUCTASE"/>
    <property type="match status" value="1"/>
</dbReference>
<keyword evidence="3" id="KW-0408">Iron</keyword>
<dbReference type="InterPro" id="IPR026351">
    <property type="entry name" value="rSAM_ArsS-like"/>
</dbReference>
<dbReference type="CDD" id="cd01335">
    <property type="entry name" value="Radical_SAM"/>
    <property type="match status" value="1"/>
</dbReference>
<keyword evidence="8" id="KW-1185">Reference proteome</keyword>
<keyword evidence="4" id="KW-0411">Iron-sulfur</keyword>
<gene>
    <name evidence="7" type="primary">arsS</name>
    <name evidence="7" type="ORF">O0R46_04945</name>
</gene>
<sequence length="305" mass="34639">MKFNEKVKDNATKNIHILQLNIGKKCNLSCTHCHVMAGPKRDEMMSKNIFDKCMKIYDKFSMDTIDITGGEPTMHKDIEYFIKEACQRSKNVILRSNLVGLDNREDFIKILADNKVNIVASMPCYTEENVDAMRGEGTFNRIVASIKVLNKYGYGKELKLDLVYNPLGAFLPPAQSDLEVDYKNELEKLGLEFSNLLTITNIPIGCFKNQLENTGELEDYRVLLEENFNEATVDNLMCRYQLSISFDGKIYDCDFNQMEELECNSYNNVDQILELDNLNREIVFADFCYGCTAGAGSSCGGSLDE</sequence>
<dbReference type="SFLD" id="SFLDS00029">
    <property type="entry name" value="Radical_SAM"/>
    <property type="match status" value="1"/>
</dbReference>
<proteinExistence type="predicted"/>
<protein>
    <submittedName>
        <fullName evidence="7">Arsenosugar biosynthesis radical SAM protein ArsS</fullName>
    </submittedName>
</protein>
<evidence type="ECO:0000256" key="1">
    <source>
        <dbReference type="ARBA" id="ARBA00022691"/>
    </source>
</evidence>
<name>A0ABY7JUG5_9FIRM</name>
<keyword evidence="2" id="KW-0479">Metal-binding</keyword>
<dbReference type="Proteomes" id="UP001164187">
    <property type="component" value="Chromosome"/>
</dbReference>
<dbReference type="NCBIfam" id="TIGR04167">
    <property type="entry name" value="rSAM_SeCys"/>
    <property type="match status" value="1"/>
</dbReference>
<accession>A0ABY7JUG5</accession>
<dbReference type="RefSeq" id="WP_269312484.1">
    <property type="nucleotide sequence ID" value="NZ_CP114052.1"/>
</dbReference>
<dbReference type="Gene3D" id="3.20.20.70">
    <property type="entry name" value="Aldolase class I"/>
    <property type="match status" value="1"/>
</dbReference>
<evidence type="ECO:0000313" key="8">
    <source>
        <dbReference type="Proteomes" id="UP001164187"/>
    </source>
</evidence>
<dbReference type="InterPro" id="IPR058240">
    <property type="entry name" value="rSAM_sf"/>
</dbReference>
<dbReference type="InterPro" id="IPR013785">
    <property type="entry name" value="Aldolase_TIM"/>
</dbReference>
<dbReference type="PANTHER" id="PTHR43728">
    <property type="entry name" value="SLR0304 PROTEIN"/>
    <property type="match status" value="1"/>
</dbReference>
<dbReference type="InterPro" id="IPR024521">
    <property type="entry name" value="ArsS-like_C"/>
</dbReference>
<feature type="domain" description="Arsenosugar biosynthesis radical SAM protein ArsS-like C-terminal" evidence="6">
    <location>
        <begin position="171"/>
        <end position="302"/>
    </location>
</feature>
<reference evidence="7" key="1">
    <citation type="submission" date="2022-12" db="EMBL/GenBank/DDBJ databases">
        <title>Peptostreptococcus.</title>
        <authorList>
            <person name="Lee S.H."/>
        </authorList>
    </citation>
    <scope>NUCLEOTIDE SEQUENCE</scope>
    <source>
        <strain evidence="7">CBA3647</strain>
    </source>
</reference>
<evidence type="ECO:0000313" key="7">
    <source>
        <dbReference type="EMBL" id="WAW15803.1"/>
    </source>
</evidence>
<evidence type="ECO:0000256" key="2">
    <source>
        <dbReference type="ARBA" id="ARBA00022723"/>
    </source>
</evidence>
<dbReference type="Pfam" id="PF12345">
    <property type="entry name" value="DUF3641"/>
    <property type="match status" value="1"/>
</dbReference>
<dbReference type="InterPro" id="IPR007197">
    <property type="entry name" value="rSAM"/>
</dbReference>
<dbReference type="EMBL" id="CP114052">
    <property type="protein sequence ID" value="WAW15803.1"/>
    <property type="molecule type" value="Genomic_DNA"/>
</dbReference>
<keyword evidence="1" id="KW-0949">S-adenosyl-L-methionine</keyword>
<dbReference type="SFLD" id="SFLDG01067">
    <property type="entry name" value="SPASM/twitch_domain_containing"/>
    <property type="match status" value="1"/>
</dbReference>
<dbReference type="SUPFAM" id="SSF102114">
    <property type="entry name" value="Radical SAM enzymes"/>
    <property type="match status" value="1"/>
</dbReference>
<evidence type="ECO:0000256" key="4">
    <source>
        <dbReference type="ARBA" id="ARBA00023014"/>
    </source>
</evidence>
<feature type="domain" description="Radical SAM core" evidence="5">
    <location>
        <begin position="21"/>
        <end position="155"/>
    </location>
</feature>
<dbReference type="Pfam" id="PF04055">
    <property type="entry name" value="Radical_SAM"/>
    <property type="match status" value="1"/>
</dbReference>
<evidence type="ECO:0000256" key="3">
    <source>
        <dbReference type="ARBA" id="ARBA00023004"/>
    </source>
</evidence>